<evidence type="ECO:0000259" key="7">
    <source>
        <dbReference type="PROSITE" id="PS51309"/>
    </source>
</evidence>
<dbReference type="EMBL" id="JBAMMX010000013">
    <property type="protein sequence ID" value="KAK6929126.1"/>
    <property type="molecule type" value="Genomic_DNA"/>
</dbReference>
<dbReference type="PANTHER" id="PTHR24012">
    <property type="entry name" value="RNA BINDING PROTEIN"/>
    <property type="match status" value="1"/>
</dbReference>
<dbReference type="GO" id="GO:0003723">
    <property type="term" value="F:RNA binding"/>
    <property type="evidence" value="ECO:0007669"/>
    <property type="project" value="UniProtKB-UniRule"/>
</dbReference>
<dbReference type="SUPFAM" id="SSF54928">
    <property type="entry name" value="RNA-binding domain, RBD"/>
    <property type="match status" value="2"/>
</dbReference>
<protein>
    <submittedName>
        <fullName evidence="8">Polyadenylate-binding protein/Hyperplastic disc protein</fullName>
    </submittedName>
</protein>
<evidence type="ECO:0000256" key="5">
    <source>
        <dbReference type="SAM" id="Coils"/>
    </source>
</evidence>
<feature type="domain" description="PABC" evidence="7">
    <location>
        <begin position="339"/>
        <end position="434"/>
    </location>
</feature>
<evidence type="ECO:0000256" key="4">
    <source>
        <dbReference type="PROSITE-ProRule" id="PRU00176"/>
    </source>
</evidence>
<comment type="similarity">
    <text evidence="1">Belongs to the polyadenylate-binding protein type-1 family.</text>
</comment>
<reference evidence="8 9" key="1">
    <citation type="submission" date="2023-12" db="EMBL/GenBank/DDBJ databases">
        <title>A high-quality genome assembly for Dillenia turbinata (Dilleniales).</title>
        <authorList>
            <person name="Chanderbali A."/>
        </authorList>
    </citation>
    <scope>NUCLEOTIDE SEQUENCE [LARGE SCALE GENOMIC DNA]</scope>
    <source>
        <strain evidence="8">LSX21</strain>
        <tissue evidence="8">Leaf</tissue>
    </source>
</reference>
<sequence>MTNMSDSIDNVKFRDMFSEFGNILSSKVAMSPDGKSKGYGFVQFESEESASTAISELHGCTVDGKQLYVSNHQKKSERLIPTPDPKFTNLYMKNVDPDITEEFLLGKFSEFGKISNLVISKDATGTSKGFGFVNFDSPDDAKHAMEAMNGKQLARAQKKAERKQLLRNQYEERRNEQIQKYMGLNVYVKNINDDVTMEELREHFSQCGTITSLKLMQDEKGINKGFGFVCFATPEEASKAVNTLHGSMFHQKPLYVALAQRKEERHAMLQLQYAQRNAGFSGASSAVIQAGYQSLYYSPPGVVPQISSQQGLMYETYGMRPGWRGNGYASSVRPAFQPNSVAMIPNGSRQHRQNRGRMTGHMLPQGVGNSVRSMLLGQYPVSQDVGNQQPELAAKITGMLLEMDNSELLLLLESPDSLAAKVHEALQVLKLSKSKAADQESLHSRYLAAELQ</sequence>
<evidence type="ECO:0000313" key="9">
    <source>
        <dbReference type="Proteomes" id="UP001370490"/>
    </source>
</evidence>
<feature type="domain" description="RRM" evidence="6">
    <location>
        <begin position="88"/>
        <end position="173"/>
    </location>
</feature>
<evidence type="ECO:0000256" key="2">
    <source>
        <dbReference type="ARBA" id="ARBA00022737"/>
    </source>
</evidence>
<name>A0AAN8VFX1_9MAGN</name>
<keyword evidence="9" id="KW-1185">Reference proteome</keyword>
<keyword evidence="2" id="KW-0677">Repeat</keyword>
<dbReference type="SUPFAM" id="SSF63570">
    <property type="entry name" value="PABC (PABP) domain"/>
    <property type="match status" value="1"/>
</dbReference>
<keyword evidence="5" id="KW-0175">Coiled coil</keyword>
<evidence type="ECO:0000256" key="1">
    <source>
        <dbReference type="ARBA" id="ARBA00008557"/>
    </source>
</evidence>
<dbReference type="InterPro" id="IPR012677">
    <property type="entry name" value="Nucleotide-bd_a/b_plait_sf"/>
</dbReference>
<gene>
    <name evidence="8" type="ORF">RJ641_005331</name>
</gene>
<dbReference type="Pfam" id="PF00076">
    <property type="entry name" value="RRM_1"/>
    <property type="match status" value="3"/>
</dbReference>
<evidence type="ECO:0000256" key="3">
    <source>
        <dbReference type="ARBA" id="ARBA00022884"/>
    </source>
</evidence>
<dbReference type="PROSITE" id="PS51309">
    <property type="entry name" value="PABC"/>
    <property type="match status" value="1"/>
</dbReference>
<dbReference type="CDD" id="cd12381">
    <property type="entry name" value="RRM4_I_PABPs"/>
    <property type="match status" value="1"/>
</dbReference>
<dbReference type="Pfam" id="PF00658">
    <property type="entry name" value="MLLE"/>
    <property type="match status" value="1"/>
</dbReference>
<dbReference type="Proteomes" id="UP001370490">
    <property type="component" value="Unassembled WGS sequence"/>
</dbReference>
<feature type="coiled-coil region" evidence="5">
    <location>
        <begin position="153"/>
        <end position="180"/>
    </location>
</feature>
<dbReference type="Gene3D" id="3.30.70.330">
    <property type="match status" value="3"/>
</dbReference>
<dbReference type="SMART" id="SM00517">
    <property type="entry name" value="PolyA"/>
    <property type="match status" value="1"/>
</dbReference>
<evidence type="ECO:0000313" key="8">
    <source>
        <dbReference type="EMBL" id="KAK6929126.1"/>
    </source>
</evidence>
<dbReference type="FunFam" id="3.30.70.330:FF:000499">
    <property type="entry name" value="Polyadenylate-binding protein"/>
    <property type="match status" value="1"/>
</dbReference>
<dbReference type="PROSITE" id="PS50102">
    <property type="entry name" value="RRM"/>
    <property type="match status" value="3"/>
</dbReference>
<dbReference type="InterPro" id="IPR002004">
    <property type="entry name" value="PABP_HYD_C"/>
</dbReference>
<dbReference type="InterPro" id="IPR035979">
    <property type="entry name" value="RBD_domain_sf"/>
</dbReference>
<keyword evidence="3 4" id="KW-0694">RNA-binding</keyword>
<accession>A0AAN8VFX1</accession>
<dbReference type="InterPro" id="IPR000504">
    <property type="entry name" value="RRM_dom"/>
</dbReference>
<organism evidence="8 9">
    <name type="scientific">Dillenia turbinata</name>
    <dbReference type="NCBI Taxonomy" id="194707"/>
    <lineage>
        <taxon>Eukaryota</taxon>
        <taxon>Viridiplantae</taxon>
        <taxon>Streptophyta</taxon>
        <taxon>Embryophyta</taxon>
        <taxon>Tracheophyta</taxon>
        <taxon>Spermatophyta</taxon>
        <taxon>Magnoliopsida</taxon>
        <taxon>eudicotyledons</taxon>
        <taxon>Gunneridae</taxon>
        <taxon>Pentapetalae</taxon>
        <taxon>Dilleniales</taxon>
        <taxon>Dilleniaceae</taxon>
        <taxon>Dillenia</taxon>
    </lineage>
</organism>
<evidence type="ECO:0000259" key="6">
    <source>
        <dbReference type="PROSITE" id="PS50102"/>
    </source>
</evidence>
<dbReference type="Gene3D" id="1.10.1900.10">
    <property type="entry name" value="c-terminal domain of poly(a) binding protein"/>
    <property type="match status" value="1"/>
</dbReference>
<proteinExistence type="inferred from homology"/>
<comment type="caution">
    <text evidence="8">The sequence shown here is derived from an EMBL/GenBank/DDBJ whole genome shotgun (WGS) entry which is preliminary data.</text>
</comment>
<dbReference type="AlphaFoldDB" id="A0AAN8VFX1"/>
<feature type="domain" description="RRM" evidence="6">
    <location>
        <begin position="1"/>
        <end position="74"/>
    </location>
</feature>
<dbReference type="SMART" id="SM00360">
    <property type="entry name" value="RRM"/>
    <property type="match status" value="3"/>
</dbReference>
<feature type="domain" description="RRM" evidence="6">
    <location>
        <begin position="184"/>
        <end position="261"/>
    </location>
</feature>
<dbReference type="InterPro" id="IPR036053">
    <property type="entry name" value="PABP-dom"/>
</dbReference>